<keyword evidence="3" id="KW-1185">Reference proteome</keyword>
<accession>A0A5C6RPP7</accession>
<comment type="caution">
    <text evidence="2">The sequence shown here is derived from an EMBL/GenBank/DDBJ whole genome shotgun (WGS) entry which is preliminary data.</text>
</comment>
<gene>
    <name evidence="2" type="ORF">FRY74_11715</name>
</gene>
<evidence type="ECO:0000313" key="2">
    <source>
        <dbReference type="EMBL" id="TXB63914.1"/>
    </source>
</evidence>
<name>A0A5C6RPP7_9FLAO</name>
<evidence type="ECO:0000313" key="3">
    <source>
        <dbReference type="Proteomes" id="UP000321721"/>
    </source>
</evidence>
<dbReference type="Pfam" id="PF11307">
    <property type="entry name" value="DUF3109"/>
    <property type="match status" value="1"/>
</dbReference>
<dbReference type="OrthoDB" id="597501at2"/>
<dbReference type="AlphaFoldDB" id="A0A5C6RPP7"/>
<dbReference type="RefSeq" id="WP_147101834.1">
    <property type="nucleotide sequence ID" value="NZ_VOOS01000006.1"/>
</dbReference>
<dbReference type="EMBL" id="VOOS01000006">
    <property type="protein sequence ID" value="TXB63914.1"/>
    <property type="molecule type" value="Genomic_DNA"/>
</dbReference>
<dbReference type="InterPro" id="IPR021458">
    <property type="entry name" value="Rv0495c"/>
</dbReference>
<sequence>MIHINDTIISEVLLEKKFVCNLKACKGACCVEGDAGAPLDEDELKKLEEVYPIVKEYLSDQSIKALEENLYTVDTDGDYVTTLINNKECAYVVFEEDGTSKCGIEQAYLDGKTDWKKPISCHLFPVRLNEYETFTAVNYAYWDICDDACVLGEQLGVKVYQFLKEPLIRRFGEKWFNELELVDHNFNKI</sequence>
<reference evidence="2 3" key="1">
    <citation type="submission" date="2019-08" db="EMBL/GenBank/DDBJ databases">
        <title>Genome of Vicingus serpentipes NCIMB 15042.</title>
        <authorList>
            <person name="Bowman J.P."/>
        </authorList>
    </citation>
    <scope>NUCLEOTIDE SEQUENCE [LARGE SCALE GENOMIC DNA]</scope>
    <source>
        <strain evidence="2 3">NCIMB 15042</strain>
    </source>
</reference>
<dbReference type="Proteomes" id="UP000321721">
    <property type="component" value="Unassembled WGS sequence"/>
</dbReference>
<comment type="similarity">
    <text evidence="1">Belongs to the Rv0495c family.</text>
</comment>
<protein>
    <submittedName>
        <fullName evidence="2">DUF3109 family protein</fullName>
    </submittedName>
</protein>
<evidence type="ECO:0000256" key="1">
    <source>
        <dbReference type="ARBA" id="ARBA00093770"/>
    </source>
</evidence>
<proteinExistence type="inferred from homology"/>
<organism evidence="2 3">
    <name type="scientific">Vicingus serpentipes</name>
    <dbReference type="NCBI Taxonomy" id="1926625"/>
    <lineage>
        <taxon>Bacteria</taxon>
        <taxon>Pseudomonadati</taxon>
        <taxon>Bacteroidota</taxon>
        <taxon>Flavobacteriia</taxon>
        <taxon>Flavobacteriales</taxon>
        <taxon>Vicingaceae</taxon>
        <taxon>Vicingus</taxon>
    </lineage>
</organism>